<proteinExistence type="predicted"/>
<protein>
    <submittedName>
        <fullName evidence="2">DUF302 domain-containing protein</fullName>
    </submittedName>
</protein>
<feature type="domain" description="DUF302" evidence="1">
    <location>
        <begin position="91"/>
        <end position="135"/>
    </location>
</feature>
<dbReference type="SUPFAM" id="SSF103247">
    <property type="entry name" value="TT1751-like"/>
    <property type="match status" value="1"/>
</dbReference>
<dbReference type="CDD" id="cd14797">
    <property type="entry name" value="DUF302"/>
    <property type="match status" value="1"/>
</dbReference>
<dbReference type="Gene3D" id="3.30.310.70">
    <property type="entry name" value="TT1751-like domain"/>
    <property type="match status" value="1"/>
</dbReference>
<comment type="caution">
    <text evidence="2">The sequence shown here is derived from an EMBL/GenBank/DDBJ whole genome shotgun (WGS) entry which is preliminary data.</text>
</comment>
<dbReference type="InterPro" id="IPR035923">
    <property type="entry name" value="TT1751-like_sf"/>
</dbReference>
<accession>A0A367F826</accession>
<evidence type="ECO:0000313" key="2">
    <source>
        <dbReference type="EMBL" id="RCG26516.1"/>
    </source>
</evidence>
<organism evidence="2 3">
    <name type="scientific">Sphaerisporangium album</name>
    <dbReference type="NCBI Taxonomy" id="509200"/>
    <lineage>
        <taxon>Bacteria</taxon>
        <taxon>Bacillati</taxon>
        <taxon>Actinomycetota</taxon>
        <taxon>Actinomycetes</taxon>
        <taxon>Streptosporangiales</taxon>
        <taxon>Streptosporangiaceae</taxon>
        <taxon>Sphaerisporangium</taxon>
    </lineage>
</organism>
<name>A0A367F826_9ACTN</name>
<dbReference type="InterPro" id="IPR005180">
    <property type="entry name" value="DUF302"/>
</dbReference>
<reference evidence="2 3" key="1">
    <citation type="submission" date="2018-06" db="EMBL/GenBank/DDBJ databases">
        <title>Sphaerisporangium craniellae sp. nov., isolated from a marine sponge in the South China Sea.</title>
        <authorList>
            <person name="Li L."/>
        </authorList>
    </citation>
    <scope>NUCLEOTIDE SEQUENCE [LARGE SCALE GENOMIC DNA]</scope>
    <source>
        <strain evidence="2 3">CCTCC AA 208026</strain>
    </source>
</reference>
<dbReference type="AlphaFoldDB" id="A0A367F826"/>
<dbReference type="Proteomes" id="UP000253094">
    <property type="component" value="Unassembled WGS sequence"/>
</dbReference>
<dbReference type="OrthoDB" id="3358967at2"/>
<keyword evidence="3" id="KW-1185">Reference proteome</keyword>
<gene>
    <name evidence="2" type="ORF">DQ384_29175</name>
</gene>
<dbReference type="EMBL" id="QOIL01000019">
    <property type="protein sequence ID" value="RCG26516.1"/>
    <property type="molecule type" value="Genomic_DNA"/>
</dbReference>
<evidence type="ECO:0000313" key="3">
    <source>
        <dbReference type="Proteomes" id="UP000253094"/>
    </source>
</evidence>
<evidence type="ECO:0000259" key="1">
    <source>
        <dbReference type="Pfam" id="PF03625"/>
    </source>
</evidence>
<dbReference type="Pfam" id="PF03625">
    <property type="entry name" value="DUF302"/>
    <property type="match status" value="1"/>
</dbReference>
<sequence length="178" mass="19926">MDGQRIAAVSRPVTRYEIEIEEAFDDFRDRFEQAVPPYPEERFAALVRRGAGWDEVLALAREAAPHDFMIYWRYDAGSMMGLAGDYFRCTEYLMGNHTIAERMFRHNPGILLYAPLRMAITEGADGVTRFCFDRPADGFGSFGDDAITAVGADLDHKVASLLRHLSVPVPAALEDGAY</sequence>